<evidence type="ECO:0000313" key="3">
    <source>
        <dbReference type="Ensembl" id="ENSTNIP00000009267.1"/>
    </source>
</evidence>
<dbReference type="KEGG" id="tng:GSTEN00012349G001"/>
<feature type="region of interest" description="Disordered" evidence="1">
    <location>
        <begin position="34"/>
        <end position="59"/>
    </location>
</feature>
<dbReference type="STRING" id="99883.ENSTNIP00000009267"/>
<keyword evidence="4" id="KW-1185">Reference proteome</keyword>
<dbReference type="Proteomes" id="UP000007303">
    <property type="component" value="Unassembled WGS sequence"/>
</dbReference>
<dbReference type="OrthoDB" id="10030453at2759"/>
<protein>
    <submittedName>
        <fullName evidence="2">Chromosome undetermined SCAF13844, whole genome shotgun sequence</fullName>
    </submittedName>
</protein>
<accession>Q4SUQ9</accession>
<gene>
    <name evidence="2" type="ORF">GSTENG00012349001</name>
</gene>
<dbReference type="AlphaFoldDB" id="Q4SUQ9"/>
<dbReference type="HOGENOM" id="CLU_2084128_0_0_1"/>
<evidence type="ECO:0000313" key="4">
    <source>
        <dbReference type="Proteomes" id="UP000007303"/>
    </source>
</evidence>
<dbReference type="Ensembl" id="ENSTNIT00000009438.1">
    <property type="protein sequence ID" value="ENSTNIP00000009267.1"/>
    <property type="gene ID" value="ENSTNIG00000006498.1"/>
</dbReference>
<reference evidence="3" key="3">
    <citation type="submission" date="2025-05" db="UniProtKB">
        <authorList>
            <consortium name="Ensembl"/>
        </authorList>
    </citation>
    <scope>IDENTIFICATION</scope>
</reference>
<sequence length="117" mass="13379">MSHVDVKNLKPSSFEEEYYDQYDYYNLSDKYAEASARKGNPRRRRATTPTGPARPDTSANWWRSCRRARRRARSDQLQGLGRIILESDPQRDDRGCPLATPCCSGGRCEFDLGALAF</sequence>
<dbReference type="EMBL" id="CAAE01013844">
    <property type="protein sequence ID" value="CAF95623.1"/>
    <property type="molecule type" value="Genomic_DNA"/>
</dbReference>
<evidence type="ECO:0000256" key="1">
    <source>
        <dbReference type="SAM" id="MobiDB-lite"/>
    </source>
</evidence>
<organism evidence="2">
    <name type="scientific">Tetraodon nigroviridis</name>
    <name type="common">Spotted green pufferfish</name>
    <name type="synonym">Chelonodon nigroviridis</name>
    <dbReference type="NCBI Taxonomy" id="99883"/>
    <lineage>
        <taxon>Eukaryota</taxon>
        <taxon>Metazoa</taxon>
        <taxon>Chordata</taxon>
        <taxon>Craniata</taxon>
        <taxon>Vertebrata</taxon>
        <taxon>Euteleostomi</taxon>
        <taxon>Actinopterygii</taxon>
        <taxon>Neopterygii</taxon>
        <taxon>Teleostei</taxon>
        <taxon>Neoteleostei</taxon>
        <taxon>Acanthomorphata</taxon>
        <taxon>Eupercaria</taxon>
        <taxon>Tetraodontiformes</taxon>
        <taxon>Tetradontoidea</taxon>
        <taxon>Tetraodontidae</taxon>
        <taxon>Tetraodon</taxon>
    </lineage>
</organism>
<reference evidence="2 4" key="1">
    <citation type="journal article" date="2004" name="Nature">
        <title>Genome duplication in the teleost fish Tetraodon nigroviridis reveals the early vertebrate proto-karyotype.</title>
        <authorList>
            <person name="Jaillon O."/>
            <person name="Aury J.-M."/>
            <person name="Brunet F."/>
            <person name="Petit J.-L."/>
            <person name="Stange-Thomann N."/>
            <person name="Mauceli E."/>
            <person name="Bouneau L."/>
            <person name="Fischer C."/>
            <person name="Ozouf-Costaz C."/>
            <person name="Bernot A."/>
            <person name="Nicaud S."/>
            <person name="Jaffe D."/>
            <person name="Fisher S."/>
            <person name="Lutfalla G."/>
            <person name="Dossat C."/>
            <person name="Segurens B."/>
            <person name="Dasilva C."/>
            <person name="Salanoubat M."/>
            <person name="Levy M."/>
            <person name="Boudet N."/>
            <person name="Castellano S."/>
            <person name="Anthouard V."/>
            <person name="Jubin C."/>
            <person name="Castelli V."/>
            <person name="Katinka M."/>
            <person name="Vacherie B."/>
            <person name="Biemont C."/>
            <person name="Skalli Z."/>
            <person name="Cattolico L."/>
            <person name="Poulain J."/>
            <person name="De Berardinis V."/>
            <person name="Cruaud C."/>
            <person name="Duprat S."/>
            <person name="Brottier P."/>
            <person name="Coutanceau J.-P."/>
            <person name="Gouzy J."/>
            <person name="Parra G."/>
            <person name="Lardier G."/>
            <person name="Chapple C."/>
            <person name="McKernan K.J."/>
            <person name="McEwan P."/>
            <person name="Bosak S."/>
            <person name="Kellis M."/>
            <person name="Volff J.-N."/>
            <person name="Guigo R."/>
            <person name="Zody M.C."/>
            <person name="Mesirov J."/>
            <person name="Lindblad-Toh K."/>
            <person name="Birren B."/>
            <person name="Nusbaum C."/>
            <person name="Kahn D."/>
            <person name="Robinson-Rechavi M."/>
            <person name="Laudet V."/>
            <person name="Schachter V."/>
            <person name="Quetier F."/>
            <person name="Saurin W."/>
            <person name="Scarpelli C."/>
            <person name="Wincker P."/>
            <person name="Lander E.S."/>
            <person name="Weissenbach J."/>
            <person name="Roest Crollius H."/>
        </authorList>
    </citation>
    <scope>NUCLEOTIDE SEQUENCE [LARGE SCALE GENOMIC DNA]</scope>
</reference>
<reference evidence="2" key="2">
    <citation type="submission" date="2004-02" db="EMBL/GenBank/DDBJ databases">
        <authorList>
            <consortium name="Genoscope"/>
            <consortium name="Whitehead Institute Centre for Genome Research"/>
        </authorList>
    </citation>
    <scope>NUCLEOTIDE SEQUENCE</scope>
</reference>
<proteinExistence type="predicted"/>
<evidence type="ECO:0000313" key="2">
    <source>
        <dbReference type="EMBL" id="CAF95623.1"/>
    </source>
</evidence>
<name>Q4SUQ9_TETNG</name>
<feature type="compositionally biased region" description="Low complexity" evidence="1">
    <location>
        <begin position="47"/>
        <end position="57"/>
    </location>
</feature>